<evidence type="ECO:0000313" key="3">
    <source>
        <dbReference type="EMBL" id="MBM7035497.1"/>
    </source>
</evidence>
<dbReference type="PANTHER" id="PTHR15108">
    <property type="entry name" value="N-ACYLGLUCOSAMINE-2-EPIMERASE"/>
    <property type="match status" value="1"/>
</dbReference>
<dbReference type="Proteomes" id="UP000809621">
    <property type="component" value="Unassembled WGS sequence"/>
</dbReference>
<dbReference type="InterPro" id="IPR008928">
    <property type="entry name" value="6-hairpin_glycosidase_sf"/>
</dbReference>
<name>A0ABS2HGC0_9VIBR</name>
<dbReference type="SUPFAM" id="SSF48208">
    <property type="entry name" value="Six-hairpin glycosidases"/>
    <property type="match status" value="1"/>
</dbReference>
<dbReference type="Pfam" id="PF07221">
    <property type="entry name" value="GlcNAc_2-epim"/>
    <property type="match status" value="1"/>
</dbReference>
<reference evidence="3 4" key="1">
    <citation type="submission" date="2021-02" db="EMBL/GenBank/DDBJ databases">
        <authorList>
            <person name="Park J.-S."/>
        </authorList>
    </citation>
    <scope>NUCLEOTIDE SEQUENCE [LARGE SCALE GENOMIC DNA]</scope>
    <source>
        <strain evidence="3 4">188UL20-2</strain>
    </source>
</reference>
<proteinExistence type="inferred from homology"/>
<dbReference type="EMBL" id="JAFEUM010000001">
    <property type="protein sequence ID" value="MBM7035497.1"/>
    <property type="molecule type" value="Genomic_DNA"/>
</dbReference>
<dbReference type="InterPro" id="IPR012341">
    <property type="entry name" value="6hp_glycosidase-like_sf"/>
</dbReference>
<sequence length="401" mass="45518">MRLTPSQKTPFMIDATEDSISSHYQSLARWMSQDVLPLWIDEGFNSTTGEFAESLELTNGKDPLLVRRGRTQPRQIFSMLLAHEMGLLDEQALTIAEKGIEFLDTFSKLEDGTYTFGFDANQGTINHEFGLYKQVFVLFCYAVAARVTPNNKSLYEQRALDLYNVLKDKYKHPQIGFMEDTEGKKNLCSNPHMHMLEATLAWELVSDAPIWPTLSDELVTVATTHLISKETGALSEFFTPNWEVPSDAIDRLVEPGHQFEWAWLLSDWARRRNSSDVKQTAKTLFDIGQRHGVDTERNLTLDQLNDDLTLRSASAHLWPQTEWIKASLALAREAEGAEKLRYLDQAVNGITAMKTYLNTEVSGLWHIKQDDKGAFDSSPAQAGLLYHVLMALAEIKNYIEH</sequence>
<evidence type="ECO:0000256" key="1">
    <source>
        <dbReference type="ARBA" id="ARBA00008558"/>
    </source>
</evidence>
<keyword evidence="2" id="KW-0413">Isomerase</keyword>
<keyword evidence="4" id="KW-1185">Reference proteome</keyword>
<gene>
    <name evidence="3" type="ORF">JQC93_03675</name>
</gene>
<comment type="caution">
    <text evidence="3">The sequence shown here is derived from an EMBL/GenBank/DDBJ whole genome shotgun (WGS) entry which is preliminary data.</text>
</comment>
<accession>A0ABS2HGC0</accession>
<evidence type="ECO:0000256" key="2">
    <source>
        <dbReference type="ARBA" id="ARBA00023235"/>
    </source>
</evidence>
<protein>
    <submittedName>
        <fullName evidence="3">AGE family epimerase/isomerase</fullName>
    </submittedName>
</protein>
<evidence type="ECO:0000313" key="4">
    <source>
        <dbReference type="Proteomes" id="UP000809621"/>
    </source>
</evidence>
<organism evidence="3 4">
    <name type="scientific">Vibrio ulleungensis</name>
    <dbReference type="NCBI Taxonomy" id="2807619"/>
    <lineage>
        <taxon>Bacteria</taxon>
        <taxon>Pseudomonadati</taxon>
        <taxon>Pseudomonadota</taxon>
        <taxon>Gammaproteobacteria</taxon>
        <taxon>Vibrionales</taxon>
        <taxon>Vibrionaceae</taxon>
        <taxon>Vibrio</taxon>
    </lineage>
</organism>
<comment type="similarity">
    <text evidence="1">Belongs to the N-acylglucosamine 2-epimerase family.</text>
</comment>
<dbReference type="InterPro" id="IPR010819">
    <property type="entry name" value="AGE/CE"/>
</dbReference>
<dbReference type="RefSeq" id="WP_205157093.1">
    <property type="nucleotide sequence ID" value="NZ_JAFEUM010000001.1"/>
</dbReference>
<dbReference type="Gene3D" id="1.50.10.10">
    <property type="match status" value="1"/>
</dbReference>